<evidence type="ECO:0000313" key="1">
    <source>
        <dbReference type="EMBL" id="VYT00251.1"/>
    </source>
</evidence>
<dbReference type="Pfam" id="PF05315">
    <property type="entry name" value="ICEA"/>
    <property type="match status" value="1"/>
</dbReference>
<dbReference type="EMBL" id="CACRSK010000006">
    <property type="protein sequence ID" value="VYT00251.1"/>
    <property type="molecule type" value="Genomic_DNA"/>
</dbReference>
<proteinExistence type="predicted"/>
<name>A0A6N2T806_9BACT</name>
<organism evidence="1">
    <name type="scientific">Campylobacter ureolyticus</name>
    <dbReference type="NCBI Taxonomy" id="827"/>
    <lineage>
        <taxon>Bacteria</taxon>
        <taxon>Pseudomonadati</taxon>
        <taxon>Campylobacterota</taxon>
        <taxon>Epsilonproteobacteria</taxon>
        <taxon>Campylobacterales</taxon>
        <taxon>Campylobacteraceae</taxon>
        <taxon>Campylobacter</taxon>
    </lineage>
</organism>
<reference evidence="1" key="1">
    <citation type="submission" date="2019-11" db="EMBL/GenBank/DDBJ databases">
        <authorList>
            <person name="Feng L."/>
        </authorList>
    </citation>
    <scope>NUCLEOTIDE SEQUENCE</scope>
    <source>
        <strain evidence="1">CUreolyticusLFYP111</strain>
    </source>
</reference>
<dbReference type="InterPro" id="IPR007979">
    <property type="entry name" value="NlaIII/ICEA1"/>
</dbReference>
<protein>
    <submittedName>
        <fullName evidence="1">ICEA Protein</fullName>
    </submittedName>
</protein>
<accession>A0A6N2T806</accession>
<sequence length="45" mass="5247">MKNLTKTELFIKLAKPDKNGFSRWVDVKEFVDEYKDLQLGNGGSW</sequence>
<gene>
    <name evidence="1" type="ORF">CULFYP111_01188</name>
</gene>
<dbReference type="AlphaFoldDB" id="A0A6N2T806"/>